<evidence type="ECO:0000259" key="4">
    <source>
        <dbReference type="PROSITE" id="PS01180"/>
    </source>
</evidence>
<evidence type="ECO:0000256" key="3">
    <source>
        <dbReference type="SAM" id="SignalP"/>
    </source>
</evidence>
<feature type="domain" description="CUB" evidence="4">
    <location>
        <begin position="33"/>
        <end position="157"/>
    </location>
</feature>
<dbReference type="Gene3D" id="2.60.120.290">
    <property type="entry name" value="Spermadhesin, CUB domain"/>
    <property type="match status" value="1"/>
</dbReference>
<feature type="non-terminal residue" evidence="6">
    <location>
        <position position="221"/>
    </location>
</feature>
<reference evidence="6" key="2">
    <citation type="submission" date="2020-11" db="EMBL/GenBank/DDBJ databases">
        <authorList>
            <person name="McCartney M.A."/>
            <person name="Auch B."/>
            <person name="Kono T."/>
            <person name="Mallez S."/>
            <person name="Becker A."/>
            <person name="Gohl D.M."/>
            <person name="Silverstein K.A.T."/>
            <person name="Koren S."/>
            <person name="Bechman K.B."/>
            <person name="Herman A."/>
            <person name="Abrahante J.E."/>
            <person name="Garbe J."/>
        </authorList>
    </citation>
    <scope>NUCLEOTIDE SEQUENCE</scope>
    <source>
        <strain evidence="6">Duluth1</strain>
        <tissue evidence="6">Whole animal</tissue>
    </source>
</reference>
<proteinExistence type="predicted"/>
<feature type="chain" id="PRO_5038920399" evidence="3">
    <location>
        <begin position="27"/>
        <end position="221"/>
    </location>
</feature>
<evidence type="ECO:0000259" key="5">
    <source>
        <dbReference type="PROSITE" id="PS50026"/>
    </source>
</evidence>
<sequence>MTSKVREILLLSTYITLALLLRYAYSREVFTNCGGEFDKPQGILQTTNFPGPFPTPISCEWLIRAPPNKKIILYFTEFYMKDSVFVSSYDAYMSPTLHLNRDDIGEILWNYDLSIPLETRKHCLLLRLEVDFIGNRHIRVIEHLLDVFGFNITYEIVDPLVTAQLGCSLKHCSYLGKCIASADYTSFSCQCYDKFFGDQCQYGPHCDPDHGTNLCLNGGRC</sequence>
<dbReference type="InterPro" id="IPR000859">
    <property type="entry name" value="CUB_dom"/>
</dbReference>
<evidence type="ECO:0000313" key="6">
    <source>
        <dbReference type="EMBL" id="KAH3695851.1"/>
    </source>
</evidence>
<dbReference type="PROSITE" id="PS00022">
    <property type="entry name" value="EGF_1"/>
    <property type="match status" value="1"/>
</dbReference>
<evidence type="ECO:0000313" key="7">
    <source>
        <dbReference type="Proteomes" id="UP000828390"/>
    </source>
</evidence>
<feature type="domain" description="EGF-like" evidence="5">
    <location>
        <begin position="163"/>
        <end position="201"/>
    </location>
</feature>
<evidence type="ECO:0000256" key="1">
    <source>
        <dbReference type="ARBA" id="ARBA00023157"/>
    </source>
</evidence>
<keyword evidence="3" id="KW-0732">Signal</keyword>
<dbReference type="SUPFAM" id="SSF57196">
    <property type="entry name" value="EGF/Laminin"/>
    <property type="match status" value="1"/>
</dbReference>
<keyword evidence="2" id="KW-0245">EGF-like domain</keyword>
<dbReference type="PROSITE" id="PS50026">
    <property type="entry name" value="EGF_3"/>
    <property type="match status" value="1"/>
</dbReference>
<dbReference type="CDD" id="cd00041">
    <property type="entry name" value="CUB"/>
    <property type="match status" value="1"/>
</dbReference>
<dbReference type="EMBL" id="JAIWYP010000016">
    <property type="protein sequence ID" value="KAH3695851.1"/>
    <property type="molecule type" value="Genomic_DNA"/>
</dbReference>
<dbReference type="InterPro" id="IPR035914">
    <property type="entry name" value="Sperma_CUB_dom_sf"/>
</dbReference>
<feature type="disulfide bond" evidence="2">
    <location>
        <begin position="191"/>
        <end position="200"/>
    </location>
</feature>
<evidence type="ECO:0000256" key="2">
    <source>
        <dbReference type="PROSITE-ProRule" id="PRU00076"/>
    </source>
</evidence>
<name>A0A9D3YAY1_DREPO</name>
<dbReference type="SMART" id="SM00042">
    <property type="entry name" value="CUB"/>
    <property type="match status" value="1"/>
</dbReference>
<keyword evidence="1 2" id="KW-1015">Disulfide bond</keyword>
<comment type="caution">
    <text evidence="2">Lacks conserved residue(s) required for the propagation of feature annotation.</text>
</comment>
<dbReference type="SUPFAM" id="SSF49854">
    <property type="entry name" value="Spermadhesin, CUB domain"/>
    <property type="match status" value="1"/>
</dbReference>
<dbReference type="Pfam" id="PF00431">
    <property type="entry name" value="CUB"/>
    <property type="match status" value="1"/>
</dbReference>
<feature type="signal peptide" evidence="3">
    <location>
        <begin position="1"/>
        <end position="26"/>
    </location>
</feature>
<comment type="caution">
    <text evidence="6">The sequence shown here is derived from an EMBL/GenBank/DDBJ whole genome shotgun (WGS) entry which is preliminary data.</text>
</comment>
<gene>
    <name evidence="6" type="ORF">DPMN_083309</name>
</gene>
<organism evidence="6 7">
    <name type="scientific">Dreissena polymorpha</name>
    <name type="common">Zebra mussel</name>
    <name type="synonym">Mytilus polymorpha</name>
    <dbReference type="NCBI Taxonomy" id="45954"/>
    <lineage>
        <taxon>Eukaryota</taxon>
        <taxon>Metazoa</taxon>
        <taxon>Spiralia</taxon>
        <taxon>Lophotrochozoa</taxon>
        <taxon>Mollusca</taxon>
        <taxon>Bivalvia</taxon>
        <taxon>Autobranchia</taxon>
        <taxon>Heteroconchia</taxon>
        <taxon>Euheterodonta</taxon>
        <taxon>Imparidentia</taxon>
        <taxon>Neoheterodontei</taxon>
        <taxon>Myida</taxon>
        <taxon>Dreissenoidea</taxon>
        <taxon>Dreissenidae</taxon>
        <taxon>Dreissena</taxon>
    </lineage>
</organism>
<protein>
    <submittedName>
        <fullName evidence="6">Uncharacterized protein</fullName>
    </submittedName>
</protein>
<keyword evidence="7" id="KW-1185">Reference proteome</keyword>
<reference evidence="6" key="1">
    <citation type="journal article" date="2019" name="bioRxiv">
        <title>The Genome of the Zebra Mussel, Dreissena polymorpha: A Resource for Invasive Species Research.</title>
        <authorList>
            <person name="McCartney M.A."/>
            <person name="Auch B."/>
            <person name="Kono T."/>
            <person name="Mallez S."/>
            <person name="Zhang Y."/>
            <person name="Obille A."/>
            <person name="Becker A."/>
            <person name="Abrahante J.E."/>
            <person name="Garbe J."/>
            <person name="Badalamenti J.P."/>
            <person name="Herman A."/>
            <person name="Mangelson H."/>
            <person name="Liachko I."/>
            <person name="Sullivan S."/>
            <person name="Sone E.D."/>
            <person name="Koren S."/>
            <person name="Silverstein K.A.T."/>
            <person name="Beckman K.B."/>
            <person name="Gohl D.M."/>
        </authorList>
    </citation>
    <scope>NUCLEOTIDE SEQUENCE</scope>
    <source>
        <strain evidence="6">Duluth1</strain>
        <tissue evidence="6">Whole animal</tissue>
    </source>
</reference>
<dbReference type="Proteomes" id="UP000828390">
    <property type="component" value="Unassembled WGS sequence"/>
</dbReference>
<dbReference type="PROSITE" id="PS01180">
    <property type="entry name" value="CUB"/>
    <property type="match status" value="1"/>
</dbReference>
<accession>A0A9D3YAY1</accession>
<dbReference type="InterPro" id="IPR000742">
    <property type="entry name" value="EGF"/>
</dbReference>
<feature type="disulfide bond" evidence="2">
    <location>
        <begin position="172"/>
        <end position="189"/>
    </location>
</feature>
<dbReference type="AlphaFoldDB" id="A0A9D3YAY1"/>